<keyword evidence="4" id="KW-1185">Reference proteome</keyword>
<dbReference type="EnsemblPlants" id="KEH19699">
    <property type="protein sequence ID" value="KEH19699"/>
    <property type="gene ID" value="MTR_8g466900"/>
</dbReference>
<evidence type="ECO:0000313" key="4">
    <source>
        <dbReference type="Proteomes" id="UP000002051"/>
    </source>
</evidence>
<name>G7ZX02_MEDTR</name>
<reference evidence="2 4" key="1">
    <citation type="journal article" date="2011" name="Nature">
        <title>The Medicago genome provides insight into the evolution of rhizobial symbioses.</title>
        <authorList>
            <person name="Young N.D."/>
            <person name="Debelle F."/>
            <person name="Oldroyd G.E."/>
            <person name="Geurts R."/>
            <person name="Cannon S.B."/>
            <person name="Udvardi M.K."/>
            <person name="Benedito V.A."/>
            <person name="Mayer K.F."/>
            <person name="Gouzy J."/>
            <person name="Schoof H."/>
            <person name="Van de Peer Y."/>
            <person name="Proost S."/>
            <person name="Cook D.R."/>
            <person name="Meyers B.C."/>
            <person name="Spannagl M."/>
            <person name="Cheung F."/>
            <person name="De Mita S."/>
            <person name="Krishnakumar V."/>
            <person name="Gundlach H."/>
            <person name="Zhou S."/>
            <person name="Mudge J."/>
            <person name="Bharti A.K."/>
            <person name="Murray J.D."/>
            <person name="Naoumkina M.A."/>
            <person name="Rosen B."/>
            <person name="Silverstein K.A."/>
            <person name="Tang H."/>
            <person name="Rombauts S."/>
            <person name="Zhao P.X."/>
            <person name="Zhou P."/>
            <person name="Barbe V."/>
            <person name="Bardou P."/>
            <person name="Bechner M."/>
            <person name="Bellec A."/>
            <person name="Berger A."/>
            <person name="Berges H."/>
            <person name="Bidwell S."/>
            <person name="Bisseling T."/>
            <person name="Choisne N."/>
            <person name="Couloux A."/>
            <person name="Denny R."/>
            <person name="Deshpande S."/>
            <person name="Dai X."/>
            <person name="Doyle J.J."/>
            <person name="Dudez A.M."/>
            <person name="Farmer A.D."/>
            <person name="Fouteau S."/>
            <person name="Franken C."/>
            <person name="Gibelin C."/>
            <person name="Gish J."/>
            <person name="Goldstein S."/>
            <person name="Gonzalez A.J."/>
            <person name="Green P.J."/>
            <person name="Hallab A."/>
            <person name="Hartog M."/>
            <person name="Hua A."/>
            <person name="Humphray S.J."/>
            <person name="Jeong D.H."/>
            <person name="Jing Y."/>
            <person name="Jocker A."/>
            <person name="Kenton S.M."/>
            <person name="Kim D.J."/>
            <person name="Klee K."/>
            <person name="Lai H."/>
            <person name="Lang C."/>
            <person name="Lin S."/>
            <person name="Macmil S.L."/>
            <person name="Magdelenat G."/>
            <person name="Matthews L."/>
            <person name="McCorrison J."/>
            <person name="Monaghan E.L."/>
            <person name="Mun J.H."/>
            <person name="Najar F.Z."/>
            <person name="Nicholson C."/>
            <person name="Noirot C."/>
            <person name="O'Bleness M."/>
            <person name="Paule C.R."/>
            <person name="Poulain J."/>
            <person name="Prion F."/>
            <person name="Qin B."/>
            <person name="Qu C."/>
            <person name="Retzel E.F."/>
            <person name="Riddle C."/>
            <person name="Sallet E."/>
            <person name="Samain S."/>
            <person name="Samson N."/>
            <person name="Sanders I."/>
            <person name="Saurat O."/>
            <person name="Scarpelli C."/>
            <person name="Schiex T."/>
            <person name="Segurens B."/>
            <person name="Severin A.J."/>
            <person name="Sherrier D.J."/>
            <person name="Shi R."/>
            <person name="Sims S."/>
            <person name="Singer S.R."/>
            <person name="Sinharoy S."/>
            <person name="Sterck L."/>
            <person name="Viollet A."/>
            <person name="Wang B.B."/>
            <person name="Wang K."/>
            <person name="Wang M."/>
            <person name="Wang X."/>
            <person name="Warfsmann J."/>
            <person name="Weissenbach J."/>
            <person name="White D.D."/>
            <person name="White J.D."/>
            <person name="Wiley G.B."/>
            <person name="Wincker P."/>
            <person name="Xing Y."/>
            <person name="Yang L."/>
            <person name="Yao Z."/>
            <person name="Ying F."/>
            <person name="Zhai J."/>
            <person name="Zhou L."/>
            <person name="Zuber A."/>
            <person name="Denarie J."/>
            <person name="Dixon R.A."/>
            <person name="May G.D."/>
            <person name="Schwartz D.C."/>
            <person name="Rogers J."/>
            <person name="Quetier F."/>
            <person name="Town C.D."/>
            <person name="Roe B.A."/>
        </authorList>
    </citation>
    <scope>NUCLEOTIDE SEQUENCE [LARGE SCALE GENOMIC DNA]</scope>
    <source>
        <strain evidence="2">A17</strain>
        <strain evidence="3 4">cv. Jemalong A17</strain>
    </source>
</reference>
<evidence type="ECO:0000313" key="2">
    <source>
        <dbReference type="EMBL" id="KEH19699.1"/>
    </source>
</evidence>
<dbReference type="PANTHER" id="PTHR48154">
    <property type="entry name" value="PROTEIN, PUTATIVE-RELATED"/>
    <property type="match status" value="1"/>
</dbReference>
<dbReference type="InterPro" id="IPR056647">
    <property type="entry name" value="DUF7745"/>
</dbReference>
<dbReference type="PaxDb" id="3880-AES83740"/>
<gene>
    <name evidence="2" type="ordered locus">MTR_8g466900</name>
</gene>
<feature type="domain" description="DUF7745" evidence="1">
    <location>
        <begin position="2"/>
        <end position="91"/>
    </location>
</feature>
<organism evidence="2 4">
    <name type="scientific">Medicago truncatula</name>
    <name type="common">Barrel medic</name>
    <name type="synonym">Medicago tribuloides</name>
    <dbReference type="NCBI Taxonomy" id="3880"/>
    <lineage>
        <taxon>Eukaryota</taxon>
        <taxon>Viridiplantae</taxon>
        <taxon>Streptophyta</taxon>
        <taxon>Embryophyta</taxon>
        <taxon>Tracheophyta</taxon>
        <taxon>Spermatophyta</taxon>
        <taxon>Magnoliopsida</taxon>
        <taxon>eudicotyledons</taxon>
        <taxon>Gunneridae</taxon>
        <taxon>Pentapetalae</taxon>
        <taxon>rosids</taxon>
        <taxon>fabids</taxon>
        <taxon>Fabales</taxon>
        <taxon>Fabaceae</taxon>
        <taxon>Papilionoideae</taxon>
        <taxon>50 kb inversion clade</taxon>
        <taxon>NPAAA clade</taxon>
        <taxon>Hologalegina</taxon>
        <taxon>IRL clade</taxon>
        <taxon>Trifolieae</taxon>
        <taxon>Medicago</taxon>
    </lineage>
</organism>
<dbReference type="Proteomes" id="UP000002051">
    <property type="component" value="Chromosome 8"/>
</dbReference>
<dbReference type="EMBL" id="CM001224">
    <property type="protein sequence ID" value="KEH19699.1"/>
    <property type="molecule type" value="Genomic_DNA"/>
</dbReference>
<dbReference type="HOGENOM" id="CLU_1091389_0_0_1"/>
<reference evidence="3" key="3">
    <citation type="submission" date="2015-04" db="UniProtKB">
        <authorList>
            <consortium name="EnsemblPlants"/>
        </authorList>
    </citation>
    <scope>IDENTIFICATION</scope>
    <source>
        <strain evidence="3">cv. Jemalong A17</strain>
    </source>
</reference>
<dbReference type="PANTHER" id="PTHR48154:SF1">
    <property type="entry name" value="PROTEIN, PUTATIVE-RELATED"/>
    <property type="match status" value="1"/>
</dbReference>
<reference evidence="2 4" key="2">
    <citation type="journal article" date="2014" name="BMC Genomics">
        <title>An improved genome release (version Mt4.0) for the model legume Medicago truncatula.</title>
        <authorList>
            <person name="Tang H."/>
            <person name="Krishnakumar V."/>
            <person name="Bidwell S."/>
            <person name="Rosen B."/>
            <person name="Chan A."/>
            <person name="Zhou S."/>
            <person name="Gentzbittel L."/>
            <person name="Childs K.L."/>
            <person name="Yandell M."/>
            <person name="Gundlach H."/>
            <person name="Mayer K.F."/>
            <person name="Schwartz D.C."/>
            <person name="Town C.D."/>
        </authorList>
    </citation>
    <scope>GENOME REANNOTATION</scope>
    <source>
        <strain evidence="2">A17</strain>
        <strain evidence="3 4">cv. Jemalong A17</strain>
    </source>
</reference>
<accession>G7ZX02</accession>
<evidence type="ECO:0000259" key="1">
    <source>
        <dbReference type="Pfam" id="PF24924"/>
    </source>
</evidence>
<dbReference type="OMA" id="QWALGHI"/>
<proteinExistence type="predicted"/>
<sequence>MGKLLNILNLKFDEGVLKTLIQFYDNRHQCFIFPDYMLLPTLEEYAHLVGLPVLDRVPFSGLEEVPKPLAIAKALCLKLTDITSNLTKEKRKSQIFLTKNPVHTLLGDTYHSIHHRNEKPDGLILCCAPLLYKWYTLHLPRSYLDKGQYYEKIMSLAPTDVVWYNPTYDTGTIIDSFGEFNNVPLLDIRGGINYNPILARRQFGYPLKNRPLSIHLENVYYHNQSESLGYHSQEKQQPIGGKVKPHLRNLYSVDC</sequence>
<feature type="domain" description="DUF7745" evidence="1">
    <location>
        <begin position="93"/>
        <end position="229"/>
    </location>
</feature>
<dbReference type="AlphaFoldDB" id="G7ZX02"/>
<dbReference type="Pfam" id="PF24924">
    <property type="entry name" value="DUF7745"/>
    <property type="match status" value="2"/>
</dbReference>
<protein>
    <recommendedName>
        <fullName evidence="1">DUF7745 domain-containing protein</fullName>
    </recommendedName>
</protein>
<evidence type="ECO:0000313" key="3">
    <source>
        <dbReference type="EnsemblPlants" id="KEH19699"/>
    </source>
</evidence>